<organism evidence="5 6">
    <name type="scientific">Blepharisma stoltei</name>
    <dbReference type="NCBI Taxonomy" id="1481888"/>
    <lineage>
        <taxon>Eukaryota</taxon>
        <taxon>Sar</taxon>
        <taxon>Alveolata</taxon>
        <taxon>Ciliophora</taxon>
        <taxon>Postciliodesmatophora</taxon>
        <taxon>Heterotrichea</taxon>
        <taxon>Heterotrichida</taxon>
        <taxon>Blepharismidae</taxon>
        <taxon>Blepharisma</taxon>
    </lineage>
</organism>
<evidence type="ECO:0000259" key="4">
    <source>
        <dbReference type="Pfam" id="PF07699"/>
    </source>
</evidence>
<evidence type="ECO:0000313" key="6">
    <source>
        <dbReference type="Proteomes" id="UP001162131"/>
    </source>
</evidence>
<evidence type="ECO:0000256" key="2">
    <source>
        <dbReference type="ARBA" id="ARBA00022737"/>
    </source>
</evidence>
<dbReference type="InterPro" id="IPR011043">
    <property type="entry name" value="Gal_Oxase/kelch_b-propeller"/>
</dbReference>
<feature type="domain" description="Tyrosine-protein kinase ephrin type A/B receptor-like" evidence="4">
    <location>
        <begin position="450"/>
        <end position="490"/>
    </location>
</feature>
<feature type="transmembrane region" description="Helical" evidence="3">
    <location>
        <begin position="607"/>
        <end position="629"/>
    </location>
</feature>
<dbReference type="SUPFAM" id="SSF57184">
    <property type="entry name" value="Growth factor receptor domain"/>
    <property type="match status" value="1"/>
</dbReference>
<keyword evidence="3" id="KW-0812">Transmembrane</keyword>
<dbReference type="PANTHER" id="PTHR46228">
    <property type="entry name" value="KELCH DOMAIN-CONTAINING PROTEIN"/>
    <property type="match status" value="1"/>
</dbReference>
<dbReference type="CDD" id="cd00185">
    <property type="entry name" value="TNFRSF"/>
    <property type="match status" value="1"/>
</dbReference>
<reference evidence="5" key="1">
    <citation type="submission" date="2021-09" db="EMBL/GenBank/DDBJ databases">
        <authorList>
            <consortium name="AG Swart"/>
            <person name="Singh M."/>
            <person name="Singh A."/>
            <person name="Seah K."/>
            <person name="Emmerich C."/>
        </authorList>
    </citation>
    <scope>NUCLEOTIDE SEQUENCE</scope>
    <source>
        <strain evidence="5">ATCC30299</strain>
    </source>
</reference>
<name>A0AAU9J9F9_9CILI</name>
<feature type="transmembrane region" description="Helical" evidence="3">
    <location>
        <begin position="839"/>
        <end position="864"/>
    </location>
</feature>
<dbReference type="InterPro" id="IPR009030">
    <property type="entry name" value="Growth_fac_rcpt_cys_sf"/>
</dbReference>
<dbReference type="InterPro" id="IPR011641">
    <property type="entry name" value="Tyr-kin_ephrin_A/B_rcpt-like"/>
</dbReference>
<dbReference type="Pfam" id="PF24681">
    <property type="entry name" value="Kelch_KLHDC2_KLHL20_DRC7"/>
    <property type="match status" value="1"/>
</dbReference>
<keyword evidence="3" id="KW-0472">Membrane</keyword>
<dbReference type="AlphaFoldDB" id="A0AAU9J9F9"/>
<dbReference type="PANTHER" id="PTHR46228:SF2">
    <property type="entry name" value="KELCH REPEAT PROTEIN (AFU_ORTHOLOGUE AFUA_4G14350)"/>
    <property type="match status" value="1"/>
</dbReference>
<keyword evidence="3" id="KW-1133">Transmembrane helix</keyword>
<sequence>MYLQTFYLYDLSNNKWKNITSSNTYSPRIFYGSLLYNEELYLLHGYSNLLKKNNPDWYKVNLLDSNYEWSQVQLDDNTNGVLSVNSYGSTLYNSKILVFGGNQNPPIVNQLVIFDLEFSPIKYQVYDRYKSPSPRMYHSMQAMNHNLYLFGGLGANEELYNDLWTFNCIDDTWNNIDATGDIPSKRYGYASAANAGLMVVWGGYGANGYLNDGYILDITANSWHSMDYFGDAPSPRVGACGAQMGSKIAIYGGLTESGLSDELWVYDFTTSQYTLLDYNNTKGPGKLYYATCRMSTSTPNFVYVLYGEGEDEVPLNGVFTFNMSSKIWIANYTDKVDLTWARAKSSVYKLKTRILVIGGESFGSYPNSEIFYLDTSKNTHVQIGSLDSAIFAAAFAYFQNYVYIHGGGTAVGSLLRFNVPSNKFIRVHLWSDCADNTTCFWACSPGTYRTNNCFVCPPGTYSDGFNHTFCDKCLEGKYNAEYGATSKDLCYPCQEGTYNDQKGTARCLWCPYGSNCDVGSVDYNYQLLVYDDKSIQPAIYISDTNQIDETTFIIQSTVGFAGLLVIILFIFVKKGREFLEDADLYTNGHNHLAGQAMYLKKTKIGGLFSIIFIFIAIIAVGTALVNYSLNNVYEVKSLVPLVVLKQDVPEFIGDFIITVTLIHYGGTCTSKNDCSSELSHIITGINGSFSKSSCRSYDNGNCDITILCKSCEVLSYAQISYSMNNQNGYVSGFTVNVTFSSSIPNEKSSYEMTLEPSENHVFSGNTPSEVYFYTIPSLYSETWTKKNQTGYHVSLKQPSDKGSEYQAFELALAFNSYLNIKFDIGTNGLVTTRNVSQTFIILITTLLGSVFGIMGSIGGIMKLVEEKWINIEKKLKEKSSYEKSLENVEMISGTYERSNGLGLNEPDFSEKLVISDKIFMI</sequence>
<dbReference type="InterPro" id="IPR015915">
    <property type="entry name" value="Kelch-typ_b-propeller"/>
</dbReference>
<keyword evidence="2" id="KW-0677">Repeat</keyword>
<dbReference type="Gene3D" id="2.120.10.80">
    <property type="entry name" value="Kelch-type beta propeller"/>
    <property type="match status" value="2"/>
</dbReference>
<comment type="caution">
    <text evidence="5">The sequence shown here is derived from an EMBL/GenBank/DDBJ whole genome shotgun (WGS) entry which is preliminary data.</text>
</comment>
<evidence type="ECO:0000313" key="5">
    <source>
        <dbReference type="EMBL" id="CAG9320208.1"/>
    </source>
</evidence>
<evidence type="ECO:0000256" key="3">
    <source>
        <dbReference type="SAM" id="Phobius"/>
    </source>
</evidence>
<dbReference type="Proteomes" id="UP001162131">
    <property type="component" value="Unassembled WGS sequence"/>
</dbReference>
<gene>
    <name evidence="5" type="ORF">BSTOLATCC_MIC25440</name>
</gene>
<accession>A0AAU9J9F9</accession>
<proteinExistence type="predicted"/>
<evidence type="ECO:0000256" key="1">
    <source>
        <dbReference type="ARBA" id="ARBA00022441"/>
    </source>
</evidence>
<dbReference type="Pfam" id="PF07699">
    <property type="entry name" value="Ephrin_rec_like"/>
    <property type="match status" value="1"/>
</dbReference>
<dbReference type="SUPFAM" id="SSF50965">
    <property type="entry name" value="Galactose oxidase, central domain"/>
    <property type="match status" value="1"/>
</dbReference>
<keyword evidence="6" id="KW-1185">Reference proteome</keyword>
<protein>
    <recommendedName>
        <fullName evidence="4">Tyrosine-protein kinase ephrin type A/B receptor-like domain-containing protein</fullName>
    </recommendedName>
</protein>
<dbReference type="SMART" id="SM01411">
    <property type="entry name" value="Ephrin_rec_like"/>
    <property type="match status" value="2"/>
</dbReference>
<feature type="transmembrane region" description="Helical" evidence="3">
    <location>
        <begin position="552"/>
        <end position="572"/>
    </location>
</feature>
<dbReference type="EMBL" id="CAJZBQ010000024">
    <property type="protein sequence ID" value="CAG9320208.1"/>
    <property type="molecule type" value="Genomic_DNA"/>
</dbReference>
<keyword evidence="1" id="KW-0880">Kelch repeat</keyword>
<dbReference type="SUPFAM" id="SSF117281">
    <property type="entry name" value="Kelch motif"/>
    <property type="match status" value="2"/>
</dbReference>